<gene>
    <name evidence="2" type="ORF">SAMN05216360_101492</name>
</gene>
<protein>
    <submittedName>
        <fullName evidence="2">Uncharacterized membrane protein YoaK, UPF0700 family</fullName>
    </submittedName>
</protein>
<sequence length="235" mass="23347">MPPEPASESPPTLRGIDWLAALLAGIAGATDATGILAFGRYTAHMSGTTSQTVAHALSSMGPVVLGILAILCFVVGAALCGFVAEAFAARAARRTLAGLLAVEGLLLALAATLLTAAPEPILALAPMAFAMGLQNATSSRLLGPTIRTTHVTGTLTDLGDALGALARRAPGRRAALTDVAARKGLLFCAFAGGGALGGGGYVWVGSYSLFAAAALLGLAAVVLARSGRAGMATRP</sequence>
<evidence type="ECO:0000313" key="2">
    <source>
        <dbReference type="EMBL" id="SDM30463.1"/>
    </source>
</evidence>
<reference evidence="3" key="1">
    <citation type="submission" date="2016-10" db="EMBL/GenBank/DDBJ databases">
        <authorList>
            <person name="Varghese N."/>
            <person name="Submissions S."/>
        </authorList>
    </citation>
    <scope>NUCLEOTIDE SEQUENCE [LARGE SCALE GENOMIC DNA]</scope>
    <source>
        <strain evidence="3">BL47</strain>
    </source>
</reference>
<keyword evidence="1" id="KW-0812">Transmembrane</keyword>
<name>A0A1G9S4N4_9HYPH</name>
<dbReference type="Pfam" id="PF06912">
    <property type="entry name" value="DUF1275"/>
    <property type="match status" value="1"/>
</dbReference>
<dbReference type="InterPro" id="IPR010699">
    <property type="entry name" value="DUF1275"/>
</dbReference>
<evidence type="ECO:0000313" key="3">
    <source>
        <dbReference type="Proteomes" id="UP000198704"/>
    </source>
</evidence>
<dbReference type="PANTHER" id="PTHR37314">
    <property type="entry name" value="SLR0142 PROTEIN"/>
    <property type="match status" value="1"/>
</dbReference>
<dbReference type="STRING" id="582672.SAMN05216360_101492"/>
<dbReference type="PANTHER" id="PTHR37314:SF4">
    <property type="entry name" value="UPF0700 TRANSMEMBRANE PROTEIN YOAK"/>
    <property type="match status" value="1"/>
</dbReference>
<accession>A0A1G9S4N4</accession>
<keyword evidence="1" id="KW-1133">Transmembrane helix</keyword>
<dbReference type="AlphaFoldDB" id="A0A1G9S4N4"/>
<evidence type="ECO:0000256" key="1">
    <source>
        <dbReference type="SAM" id="Phobius"/>
    </source>
</evidence>
<dbReference type="Proteomes" id="UP000198704">
    <property type="component" value="Unassembled WGS sequence"/>
</dbReference>
<feature type="transmembrane region" description="Helical" evidence="1">
    <location>
        <begin position="63"/>
        <end position="84"/>
    </location>
</feature>
<feature type="transmembrane region" description="Helical" evidence="1">
    <location>
        <begin position="18"/>
        <end position="43"/>
    </location>
</feature>
<keyword evidence="3" id="KW-1185">Reference proteome</keyword>
<keyword evidence="1" id="KW-0472">Membrane</keyword>
<feature type="transmembrane region" description="Helical" evidence="1">
    <location>
        <begin position="96"/>
        <end position="117"/>
    </location>
</feature>
<dbReference type="EMBL" id="FNHS01000001">
    <property type="protein sequence ID" value="SDM30463.1"/>
    <property type="molecule type" value="Genomic_DNA"/>
</dbReference>
<organism evidence="2 3">
    <name type="scientific">Methylobacterium phyllostachyos</name>
    <dbReference type="NCBI Taxonomy" id="582672"/>
    <lineage>
        <taxon>Bacteria</taxon>
        <taxon>Pseudomonadati</taxon>
        <taxon>Pseudomonadota</taxon>
        <taxon>Alphaproteobacteria</taxon>
        <taxon>Hyphomicrobiales</taxon>
        <taxon>Methylobacteriaceae</taxon>
        <taxon>Methylobacterium</taxon>
    </lineage>
</organism>
<feature type="transmembrane region" description="Helical" evidence="1">
    <location>
        <begin position="201"/>
        <end position="224"/>
    </location>
</feature>
<proteinExistence type="predicted"/>